<dbReference type="AlphaFoldDB" id="A0A9D9IFZ7"/>
<proteinExistence type="predicted"/>
<dbReference type="InterPro" id="IPR029046">
    <property type="entry name" value="LolA/LolB/LppX"/>
</dbReference>
<keyword evidence="1 2" id="KW-0732">Signal</keyword>
<dbReference type="Gene3D" id="2.50.20.10">
    <property type="entry name" value="Lipoprotein localisation LolA/LolB/LppX"/>
    <property type="match status" value="1"/>
</dbReference>
<dbReference type="Pfam" id="PF03548">
    <property type="entry name" value="LolA"/>
    <property type="match status" value="1"/>
</dbReference>
<feature type="chain" id="PRO_5039160249" evidence="2">
    <location>
        <begin position="24"/>
        <end position="218"/>
    </location>
</feature>
<organism evidence="3 4">
    <name type="scientific">Candidatus Cryptobacteroides faecavium</name>
    <dbReference type="NCBI Taxonomy" id="2840762"/>
    <lineage>
        <taxon>Bacteria</taxon>
        <taxon>Pseudomonadati</taxon>
        <taxon>Bacteroidota</taxon>
        <taxon>Bacteroidia</taxon>
        <taxon>Bacteroidales</taxon>
        <taxon>Candidatus Cryptobacteroides</taxon>
    </lineage>
</organism>
<dbReference type="InterPro" id="IPR004564">
    <property type="entry name" value="OM_lipoprot_carrier_LolA-like"/>
</dbReference>
<name>A0A9D9IFZ7_9BACT</name>
<dbReference type="CDD" id="cd16325">
    <property type="entry name" value="LolA"/>
    <property type="match status" value="1"/>
</dbReference>
<dbReference type="SUPFAM" id="SSF89392">
    <property type="entry name" value="Prokaryotic lipoproteins and lipoprotein localization factors"/>
    <property type="match status" value="1"/>
</dbReference>
<keyword evidence="3" id="KW-0449">Lipoprotein</keyword>
<gene>
    <name evidence="3" type="ORF">IAB82_04125</name>
</gene>
<accession>A0A9D9IFZ7</accession>
<evidence type="ECO:0000256" key="2">
    <source>
        <dbReference type="SAM" id="SignalP"/>
    </source>
</evidence>
<dbReference type="EMBL" id="JADIMB010000059">
    <property type="protein sequence ID" value="MBO8470966.1"/>
    <property type="molecule type" value="Genomic_DNA"/>
</dbReference>
<reference evidence="3" key="1">
    <citation type="submission" date="2020-10" db="EMBL/GenBank/DDBJ databases">
        <authorList>
            <person name="Gilroy R."/>
        </authorList>
    </citation>
    <scope>NUCLEOTIDE SEQUENCE</scope>
    <source>
        <strain evidence="3">B2-22910</strain>
    </source>
</reference>
<evidence type="ECO:0000313" key="4">
    <source>
        <dbReference type="Proteomes" id="UP000823603"/>
    </source>
</evidence>
<evidence type="ECO:0000256" key="1">
    <source>
        <dbReference type="ARBA" id="ARBA00022729"/>
    </source>
</evidence>
<protein>
    <submittedName>
        <fullName evidence="3">Outer membrane lipoprotein carrier protein LolA</fullName>
    </submittedName>
</protein>
<sequence>MLKGIITVLVSCFMMSWGLPLGASSSGADSNPLHRLQERAASSEISFSYTYSASSGKVSMSGRGEVLLHGDAYRLEVDGLEVYCDGKDRWTLDRKAREVVVEQVAPGDADLSANPALLLSRAADFFSLAGTDQCSVDGEQLLRMDLSPVDCPQFRAVSIYIASDGSDTVKKVSVTSADGTVTDFVLSDYRYSPAVDDLSRFRADVSALDTSWVITDLR</sequence>
<evidence type="ECO:0000313" key="3">
    <source>
        <dbReference type="EMBL" id="MBO8470966.1"/>
    </source>
</evidence>
<feature type="signal peptide" evidence="2">
    <location>
        <begin position="1"/>
        <end position="23"/>
    </location>
</feature>
<dbReference type="Proteomes" id="UP000823603">
    <property type="component" value="Unassembled WGS sequence"/>
</dbReference>
<comment type="caution">
    <text evidence="3">The sequence shown here is derived from an EMBL/GenBank/DDBJ whole genome shotgun (WGS) entry which is preliminary data.</text>
</comment>
<reference evidence="3" key="2">
    <citation type="journal article" date="2021" name="PeerJ">
        <title>Extensive microbial diversity within the chicken gut microbiome revealed by metagenomics and culture.</title>
        <authorList>
            <person name="Gilroy R."/>
            <person name="Ravi A."/>
            <person name="Getino M."/>
            <person name="Pursley I."/>
            <person name="Horton D.L."/>
            <person name="Alikhan N.F."/>
            <person name="Baker D."/>
            <person name="Gharbi K."/>
            <person name="Hall N."/>
            <person name="Watson M."/>
            <person name="Adriaenssens E.M."/>
            <person name="Foster-Nyarko E."/>
            <person name="Jarju S."/>
            <person name="Secka A."/>
            <person name="Antonio M."/>
            <person name="Oren A."/>
            <person name="Chaudhuri R.R."/>
            <person name="La Ragione R."/>
            <person name="Hildebrand F."/>
            <person name="Pallen M.J."/>
        </authorList>
    </citation>
    <scope>NUCLEOTIDE SEQUENCE</scope>
    <source>
        <strain evidence="3">B2-22910</strain>
    </source>
</reference>